<dbReference type="Proteomes" id="UP000799772">
    <property type="component" value="Unassembled WGS sequence"/>
</dbReference>
<evidence type="ECO:0000313" key="2">
    <source>
        <dbReference type="EMBL" id="KAF2101175.1"/>
    </source>
</evidence>
<proteinExistence type="predicted"/>
<name>A0A9P4IL05_9PEZI</name>
<reference evidence="2" key="1">
    <citation type="journal article" date="2020" name="Stud. Mycol.">
        <title>101 Dothideomycetes genomes: a test case for predicting lifestyles and emergence of pathogens.</title>
        <authorList>
            <person name="Haridas S."/>
            <person name="Albert R."/>
            <person name="Binder M."/>
            <person name="Bloem J."/>
            <person name="Labutti K."/>
            <person name="Salamov A."/>
            <person name="Andreopoulos B."/>
            <person name="Baker S."/>
            <person name="Barry K."/>
            <person name="Bills G."/>
            <person name="Bluhm B."/>
            <person name="Cannon C."/>
            <person name="Castanera R."/>
            <person name="Culley D."/>
            <person name="Daum C."/>
            <person name="Ezra D."/>
            <person name="Gonzalez J."/>
            <person name="Henrissat B."/>
            <person name="Kuo A."/>
            <person name="Liang C."/>
            <person name="Lipzen A."/>
            <person name="Lutzoni F."/>
            <person name="Magnuson J."/>
            <person name="Mondo S."/>
            <person name="Nolan M."/>
            <person name="Ohm R."/>
            <person name="Pangilinan J."/>
            <person name="Park H.-J."/>
            <person name="Ramirez L."/>
            <person name="Alfaro M."/>
            <person name="Sun H."/>
            <person name="Tritt A."/>
            <person name="Yoshinaga Y."/>
            <person name="Zwiers L.-H."/>
            <person name="Turgeon B."/>
            <person name="Goodwin S."/>
            <person name="Spatafora J."/>
            <person name="Crous P."/>
            <person name="Grigoriev I."/>
        </authorList>
    </citation>
    <scope>NUCLEOTIDE SEQUENCE</scope>
    <source>
        <strain evidence="2">CBS 133067</strain>
    </source>
</reference>
<sequence>MSESSNASKKSSPPEYISPNWVAECVVEPEDVRHGPLLFPPRTQLPYMIRGIEMWESWTASKNPSTEYNDTDWEDIEEDIEAAPSSDEQNPKDPWDISALSASRLPLRPRCLKSGPSSPSTNSSTPENIEADWEEIDYSLFPTSNVHSLWEVWDAGTPPPPPPTRLSSTMSRSWNHSYKHKIRQGLVAELKEEPNLYEALAAWTISNCLAFRGSRLFIYRMLKMSRRGRGCSSVVESTEKCCHVR</sequence>
<dbReference type="AlphaFoldDB" id="A0A9P4IL05"/>
<organism evidence="2 3">
    <name type="scientific">Rhizodiscina lignyota</name>
    <dbReference type="NCBI Taxonomy" id="1504668"/>
    <lineage>
        <taxon>Eukaryota</taxon>
        <taxon>Fungi</taxon>
        <taxon>Dikarya</taxon>
        <taxon>Ascomycota</taxon>
        <taxon>Pezizomycotina</taxon>
        <taxon>Dothideomycetes</taxon>
        <taxon>Pleosporomycetidae</taxon>
        <taxon>Aulographales</taxon>
        <taxon>Rhizodiscinaceae</taxon>
        <taxon>Rhizodiscina</taxon>
    </lineage>
</organism>
<gene>
    <name evidence="2" type="ORF">NA57DRAFT_72618</name>
</gene>
<accession>A0A9P4IL05</accession>
<keyword evidence="3" id="KW-1185">Reference proteome</keyword>
<dbReference type="EMBL" id="ML978123">
    <property type="protein sequence ID" value="KAF2101175.1"/>
    <property type="molecule type" value="Genomic_DNA"/>
</dbReference>
<evidence type="ECO:0000313" key="3">
    <source>
        <dbReference type="Proteomes" id="UP000799772"/>
    </source>
</evidence>
<comment type="caution">
    <text evidence="2">The sequence shown here is derived from an EMBL/GenBank/DDBJ whole genome shotgun (WGS) entry which is preliminary data.</text>
</comment>
<feature type="region of interest" description="Disordered" evidence="1">
    <location>
        <begin position="108"/>
        <end position="127"/>
    </location>
</feature>
<evidence type="ECO:0000256" key="1">
    <source>
        <dbReference type="SAM" id="MobiDB-lite"/>
    </source>
</evidence>
<feature type="compositionally biased region" description="Low complexity" evidence="1">
    <location>
        <begin position="114"/>
        <end position="126"/>
    </location>
</feature>
<protein>
    <submittedName>
        <fullName evidence="2">Uncharacterized protein</fullName>
    </submittedName>
</protein>